<comment type="caution">
    <text evidence="1">The sequence shown here is derived from an EMBL/GenBank/DDBJ whole genome shotgun (WGS) entry which is preliminary data.</text>
</comment>
<evidence type="ECO:0000313" key="2">
    <source>
        <dbReference type="Proteomes" id="UP000664317"/>
    </source>
</evidence>
<reference evidence="1 2" key="1">
    <citation type="submission" date="2021-03" db="EMBL/GenBank/DDBJ databases">
        <title>novel species isolated from a fishpond in China.</title>
        <authorList>
            <person name="Lu H."/>
            <person name="Cai Z."/>
        </authorList>
    </citation>
    <scope>NUCLEOTIDE SEQUENCE [LARGE SCALE GENOMIC DNA]</scope>
    <source>
        <strain evidence="1 2">H41</strain>
    </source>
</reference>
<name>A0ABS3C2E0_9BACT</name>
<proteinExistence type="predicted"/>
<dbReference type="EMBL" id="JAFKCT010000003">
    <property type="protein sequence ID" value="MBN7811282.1"/>
    <property type="molecule type" value="Genomic_DNA"/>
</dbReference>
<dbReference type="Proteomes" id="UP000664317">
    <property type="component" value="Unassembled WGS sequence"/>
</dbReference>
<keyword evidence="2" id="KW-1185">Reference proteome</keyword>
<evidence type="ECO:0000313" key="1">
    <source>
        <dbReference type="EMBL" id="MBN7811282.1"/>
    </source>
</evidence>
<organism evidence="1 2">
    <name type="scientific">Algoriphagus oliviformis</name>
    <dbReference type="NCBI Taxonomy" id="2811231"/>
    <lineage>
        <taxon>Bacteria</taxon>
        <taxon>Pseudomonadati</taxon>
        <taxon>Bacteroidota</taxon>
        <taxon>Cytophagia</taxon>
        <taxon>Cytophagales</taxon>
        <taxon>Cyclobacteriaceae</taxon>
        <taxon>Algoriphagus</taxon>
    </lineage>
</organism>
<protein>
    <submittedName>
        <fullName evidence="1">Uncharacterized protein</fullName>
    </submittedName>
</protein>
<sequence>MKLSLILFFGFLSKALFSQEVLEFDAPLAEIPMEYLDLVSLDTKDQLFASNTSGDIYLFDQKGKRVNVFSPTRQARLQQLEASWTVNIFGFSADVQEYRVLDRFLNPIAENSFQLNDITLPKAATLGNNNVVWVWDESDLSLKSLDYLRNVVLQSQPLNLILDSEDLRVSEIREFKNRLFMNVPESGIYIFDNQGNFLKKVNLNIDQRICFYREALFWVEGHHLKMYSLRSQAIFDMGTLPAKDIQYLQIGQENMVFVKKNLMLVYPIPEGLRQLR</sequence>
<gene>
    <name evidence="1" type="ORF">J0A68_09955</name>
</gene>
<accession>A0ABS3C2E0</accession>
<dbReference type="RefSeq" id="WP_206578061.1">
    <property type="nucleotide sequence ID" value="NZ_JAFKCT010000003.1"/>
</dbReference>